<dbReference type="EMBL" id="BDGG01000005">
    <property type="protein sequence ID" value="GAU99678.1"/>
    <property type="molecule type" value="Genomic_DNA"/>
</dbReference>
<organism evidence="4 5">
    <name type="scientific">Ramazzottius varieornatus</name>
    <name type="common">Water bear</name>
    <name type="synonym">Tardigrade</name>
    <dbReference type="NCBI Taxonomy" id="947166"/>
    <lineage>
        <taxon>Eukaryota</taxon>
        <taxon>Metazoa</taxon>
        <taxon>Ecdysozoa</taxon>
        <taxon>Tardigrada</taxon>
        <taxon>Eutardigrada</taxon>
        <taxon>Parachela</taxon>
        <taxon>Hypsibioidea</taxon>
        <taxon>Ramazzottiidae</taxon>
        <taxon>Ramazzottius</taxon>
    </lineage>
</organism>
<proteinExistence type="predicted"/>
<keyword evidence="1" id="KW-1133">Transmembrane helix</keyword>
<dbReference type="PANTHER" id="PTHR22775">
    <property type="entry name" value="SORTING NEXIN"/>
    <property type="match status" value="1"/>
</dbReference>
<dbReference type="PROSITE" id="PS51207">
    <property type="entry name" value="PXA"/>
    <property type="match status" value="1"/>
</dbReference>
<dbReference type="SMART" id="SM00313">
    <property type="entry name" value="PXA"/>
    <property type="match status" value="1"/>
</dbReference>
<accession>A0A1D1VMF4</accession>
<dbReference type="OrthoDB" id="5957963at2759"/>
<evidence type="ECO:0000313" key="5">
    <source>
        <dbReference type="Proteomes" id="UP000186922"/>
    </source>
</evidence>
<dbReference type="SUPFAM" id="SSF64268">
    <property type="entry name" value="PX domain"/>
    <property type="match status" value="1"/>
</dbReference>
<dbReference type="InterPro" id="IPR036871">
    <property type="entry name" value="PX_dom_sf"/>
</dbReference>
<dbReference type="Pfam" id="PF00787">
    <property type="entry name" value="PX"/>
    <property type="match status" value="1"/>
</dbReference>
<sequence length="987" mass="111908">MIRSVSSFPAISWVESWMFAAGTRGEGARSAMDSLSILNVSSEPPRLLWNKRKPFSSLVKIISLIAVGCTVITILKSGFLWTFLFALVITVFGAASFLVIADDENGGIAAETKKVLSSAESPFVHRIARLFYSLNSKWTENFAALSPKASTQKLIGPNAVISSANLERLHPWYNLKIPKLIDDALLSLTKIIVHSYALKDWYGIIQVRKTFVTELELAIRHASSLLIRRLRTVKYPVFLVERIVPAFVDHISVFLSVRSLQKADLVIDLQALFTEQPHFFHPALADQSEIPQDTFVYRLSGKLAHFLVPQEVRKFAAMTALFREVLSESVLKLIVDLVSEPHRIYFLLTLAADSAMAPGGAALLQSPEEDATEVPILETLSIDKAPSTIQRMTLKEILKEPALKNSFEQYLKDKNLEDFLKIHESMSWINKFLESPVLGEAAVQTTFNSATKLLKQIQAAGEKEYSFPLQFLIDLETVTAGAPASVLRLRQCPSWSDCFHQLVNLLENIFVPDFEETRLYHHLLIPPTGEAHKKRQVKRNISRRIARQANPEPLRMLGETVRGVLKDVPAVLDNHYNHIDDDLDNSSLPDDDFDESDHHEHSINEDALGSALRDLSFYDVTVARVERRRDDRGRIFMMLNINVLDRGPLSPDKDKKWSIQRRYAEFYILESKMREFHGDLSVFNCLPPKKAWTMPSLEYMQQRIPDFQRFLRALVSEPKLRYSQMLYNFLATTLDFDSSLGFPDLGLGKVIRNVPQILTQERGQNIDSFVRSLLGSALPTVKQKPHSDVMCESQTTSSMSLERPQSRTDSVASFNLTDLDKNSQEYKKISGIFDQIIYLATNVFHTEPEILSLIACLHSFAAPLVEKLAHDQISSFVKFAKDPRQLADMIHLLCDILTSQDAAITEEEILQREVDFVERMRKICRTEPVKLVSGLNPEDLAKMMLNLFQYKTLNMRLVLILLDLLVSEIFPEFWTASDSSTSILKIP</sequence>
<dbReference type="SMART" id="SM00312">
    <property type="entry name" value="PX"/>
    <property type="match status" value="1"/>
</dbReference>
<reference evidence="4 5" key="1">
    <citation type="journal article" date="2016" name="Nat. Commun.">
        <title>Extremotolerant tardigrade genome and improved radiotolerance of human cultured cells by tardigrade-unique protein.</title>
        <authorList>
            <person name="Hashimoto T."/>
            <person name="Horikawa D.D."/>
            <person name="Saito Y."/>
            <person name="Kuwahara H."/>
            <person name="Kozuka-Hata H."/>
            <person name="Shin-I T."/>
            <person name="Minakuchi Y."/>
            <person name="Ohishi K."/>
            <person name="Motoyama A."/>
            <person name="Aizu T."/>
            <person name="Enomoto A."/>
            <person name="Kondo K."/>
            <person name="Tanaka S."/>
            <person name="Hara Y."/>
            <person name="Koshikawa S."/>
            <person name="Sagara H."/>
            <person name="Miura T."/>
            <person name="Yokobori S."/>
            <person name="Miyagawa K."/>
            <person name="Suzuki Y."/>
            <person name="Kubo T."/>
            <person name="Oyama M."/>
            <person name="Kohara Y."/>
            <person name="Fujiyama A."/>
            <person name="Arakawa K."/>
            <person name="Katayama T."/>
            <person name="Toyoda A."/>
            <person name="Kunieda T."/>
        </authorList>
    </citation>
    <scope>NUCLEOTIDE SEQUENCE [LARGE SCALE GENOMIC DNA]</scope>
    <source>
        <strain evidence="4 5">YOKOZUNA-1</strain>
    </source>
</reference>
<dbReference type="InterPro" id="IPR001683">
    <property type="entry name" value="PX_dom"/>
</dbReference>
<evidence type="ECO:0000259" key="2">
    <source>
        <dbReference type="PROSITE" id="PS50195"/>
    </source>
</evidence>
<gene>
    <name evidence="4" type="primary">RvY_10639-1</name>
    <name evidence="4" type="synonym">RvY_10639.1</name>
    <name evidence="4" type="ORF">RvY_10639</name>
</gene>
<feature type="transmembrane region" description="Helical" evidence="1">
    <location>
        <begin position="81"/>
        <end position="101"/>
    </location>
</feature>
<name>A0A1D1VMF4_RAMVA</name>
<dbReference type="Pfam" id="PF02194">
    <property type="entry name" value="PXA"/>
    <property type="match status" value="1"/>
</dbReference>
<dbReference type="GO" id="GO:0035091">
    <property type="term" value="F:phosphatidylinositol binding"/>
    <property type="evidence" value="ECO:0007669"/>
    <property type="project" value="InterPro"/>
</dbReference>
<dbReference type="STRING" id="947166.A0A1D1VMF4"/>
<keyword evidence="5" id="KW-1185">Reference proteome</keyword>
<evidence type="ECO:0000313" key="4">
    <source>
        <dbReference type="EMBL" id="GAU99678.1"/>
    </source>
</evidence>
<feature type="domain" description="PX" evidence="2">
    <location>
        <begin position="617"/>
        <end position="737"/>
    </location>
</feature>
<dbReference type="AlphaFoldDB" id="A0A1D1VMF4"/>
<evidence type="ECO:0000256" key="1">
    <source>
        <dbReference type="SAM" id="Phobius"/>
    </source>
</evidence>
<feature type="domain" description="PXA" evidence="3">
    <location>
        <begin position="178"/>
        <end position="356"/>
    </location>
</feature>
<protein>
    <recommendedName>
        <fullName evidence="6">PX domain-containing protein</fullName>
    </recommendedName>
</protein>
<evidence type="ECO:0000259" key="3">
    <source>
        <dbReference type="PROSITE" id="PS51207"/>
    </source>
</evidence>
<dbReference type="Proteomes" id="UP000186922">
    <property type="component" value="Unassembled WGS sequence"/>
</dbReference>
<dbReference type="PANTHER" id="PTHR22775:SF3">
    <property type="entry name" value="SORTING NEXIN-13"/>
    <property type="match status" value="1"/>
</dbReference>
<evidence type="ECO:0008006" key="6">
    <source>
        <dbReference type="Google" id="ProtNLM"/>
    </source>
</evidence>
<dbReference type="InterPro" id="IPR003114">
    <property type="entry name" value="Phox_assoc"/>
</dbReference>
<dbReference type="PROSITE" id="PS50195">
    <property type="entry name" value="PX"/>
    <property type="match status" value="1"/>
</dbReference>
<dbReference type="Gene3D" id="3.30.1520.10">
    <property type="entry name" value="Phox-like domain"/>
    <property type="match status" value="1"/>
</dbReference>
<comment type="caution">
    <text evidence="4">The sequence shown here is derived from an EMBL/GenBank/DDBJ whole genome shotgun (WGS) entry which is preliminary data.</text>
</comment>
<keyword evidence="1" id="KW-0472">Membrane</keyword>
<keyword evidence="1" id="KW-0812">Transmembrane</keyword>